<sequence length="308" mass="35013">MIINKKRIRSLSSYAKGIPENQNVVIAVAVPDIVKNNPQDVGFSDQLEPGEKVLPTAIGNVTLFNSGGKEIPLKDQPKETHYRQQEWAWKEFRGRYDFEEKSRIVDIPYERYPRKIVPPPSIEISIAVDIAGTKLIVADPISLNANNEETIVHVINMFLEAFGICEIRNEDLDSVIRSPIKRLNWDVLPKGQKPWGALKPLLQPVINNQSEGNKVVIEKRFEAINSCEPEFVAVGQAGFSGYIVFGFPESDLYVLESTQTNNATYVIENNWEYLSGLTKAEILQNNLHKERIIHRENWFEEIGRVLSE</sequence>
<dbReference type="OrthoDB" id="4775248at2"/>
<accession>L0WIJ1</accession>
<dbReference type="eggNOG" id="ENOG502ZYRP">
    <property type="taxonomic scope" value="Bacteria"/>
</dbReference>
<proteinExistence type="predicted"/>
<reference evidence="1 2" key="1">
    <citation type="journal article" date="2012" name="J. Bacteriol.">
        <title>Genome Sequence of the Alkane-Degrading Bacterium Alcanivorax hongdengensis Type Strain A-11-3.</title>
        <authorList>
            <person name="Lai Q."/>
            <person name="Shao Z."/>
        </authorList>
    </citation>
    <scope>NUCLEOTIDE SEQUENCE [LARGE SCALE GENOMIC DNA]</scope>
    <source>
        <strain evidence="1 2">A-11-3</strain>
    </source>
</reference>
<dbReference type="RefSeq" id="WP_008927330.1">
    <property type="nucleotide sequence ID" value="NZ_AMRJ01000001.1"/>
</dbReference>
<protein>
    <submittedName>
        <fullName evidence="1">Uncharacterized protein</fullName>
    </submittedName>
</protein>
<keyword evidence="2" id="KW-1185">Reference proteome</keyword>
<dbReference type="EMBL" id="AMRJ01000001">
    <property type="protein sequence ID" value="EKF75967.1"/>
    <property type="molecule type" value="Genomic_DNA"/>
</dbReference>
<dbReference type="Proteomes" id="UP000010164">
    <property type="component" value="Unassembled WGS sequence"/>
</dbReference>
<evidence type="ECO:0000313" key="1">
    <source>
        <dbReference type="EMBL" id="EKF75967.1"/>
    </source>
</evidence>
<evidence type="ECO:0000313" key="2">
    <source>
        <dbReference type="Proteomes" id="UP000010164"/>
    </source>
</evidence>
<organism evidence="1 2">
    <name type="scientific">Alcanivorax hongdengensis A-11-3</name>
    <dbReference type="NCBI Taxonomy" id="1177179"/>
    <lineage>
        <taxon>Bacteria</taxon>
        <taxon>Pseudomonadati</taxon>
        <taxon>Pseudomonadota</taxon>
        <taxon>Gammaproteobacteria</taxon>
        <taxon>Oceanospirillales</taxon>
        <taxon>Alcanivoracaceae</taxon>
        <taxon>Alcanivorax</taxon>
    </lineage>
</organism>
<name>L0WIJ1_9GAMM</name>
<gene>
    <name evidence="1" type="ORF">A11A3_00695</name>
</gene>
<dbReference type="AlphaFoldDB" id="L0WIJ1"/>
<comment type="caution">
    <text evidence="1">The sequence shown here is derived from an EMBL/GenBank/DDBJ whole genome shotgun (WGS) entry which is preliminary data.</text>
</comment>